<accession>F8A026</accession>
<dbReference type="KEGG" id="cga:Celgi_0926"/>
<dbReference type="AlphaFoldDB" id="F8A026"/>
<proteinExistence type="predicted"/>
<feature type="transmembrane region" description="Helical" evidence="2">
    <location>
        <begin position="101"/>
        <end position="122"/>
    </location>
</feature>
<dbReference type="HOGENOM" id="CLU_1472686_0_0_11"/>
<keyword evidence="2" id="KW-0812">Transmembrane</keyword>
<dbReference type="EMBL" id="CP002665">
    <property type="protein sequence ID" value="AEI11445.1"/>
    <property type="molecule type" value="Genomic_DNA"/>
</dbReference>
<dbReference type="Proteomes" id="UP000000485">
    <property type="component" value="Chromosome"/>
</dbReference>
<organism evidence="3 4">
    <name type="scientific">Cellulomonas gilvus (strain ATCC 13127 / NRRL B-14078)</name>
    <name type="common">Cellvibrio gilvus</name>
    <dbReference type="NCBI Taxonomy" id="593907"/>
    <lineage>
        <taxon>Bacteria</taxon>
        <taxon>Bacillati</taxon>
        <taxon>Actinomycetota</taxon>
        <taxon>Actinomycetes</taxon>
        <taxon>Micrococcales</taxon>
        <taxon>Cellulomonadaceae</taxon>
        <taxon>Cellulomonas</taxon>
    </lineage>
</organism>
<evidence type="ECO:0000313" key="4">
    <source>
        <dbReference type="Proteomes" id="UP000000485"/>
    </source>
</evidence>
<keyword evidence="4" id="KW-1185">Reference proteome</keyword>
<evidence type="ECO:0000256" key="1">
    <source>
        <dbReference type="SAM" id="MobiDB-lite"/>
    </source>
</evidence>
<evidence type="ECO:0008006" key="5">
    <source>
        <dbReference type="Google" id="ProtNLM"/>
    </source>
</evidence>
<keyword evidence="2" id="KW-0472">Membrane</keyword>
<evidence type="ECO:0000313" key="3">
    <source>
        <dbReference type="EMBL" id="AEI11445.1"/>
    </source>
</evidence>
<feature type="transmembrane region" description="Helical" evidence="2">
    <location>
        <begin position="78"/>
        <end position="95"/>
    </location>
</feature>
<feature type="compositionally biased region" description="Pro residues" evidence="1">
    <location>
        <begin position="53"/>
        <end position="64"/>
    </location>
</feature>
<feature type="compositionally biased region" description="Basic and acidic residues" evidence="1">
    <location>
        <begin position="17"/>
        <end position="30"/>
    </location>
</feature>
<keyword evidence="2" id="KW-1133">Transmembrane helix</keyword>
<dbReference type="eggNOG" id="ENOG50331E3">
    <property type="taxonomic scope" value="Bacteria"/>
</dbReference>
<feature type="transmembrane region" description="Helical" evidence="2">
    <location>
        <begin position="134"/>
        <end position="155"/>
    </location>
</feature>
<sequence length="194" mass="20469">MGQNAGVSNPYAPPDEQAPRRPEDRGDARGPHGAPPAPPAHGPAGPQWGMPPGQQPTAPPPPHPEPPDPELVARAARLGRVFAALLLAGVITGTFPVPWQAASLVFGVLALVVGGRALLVALRSRQRGLLTGMLAAGLGITAMWVVVALGMTLMWPAQLDRQRCLAGALTITAERTCEAQFEQDLTDWRERLGR</sequence>
<evidence type="ECO:0000256" key="2">
    <source>
        <dbReference type="SAM" id="Phobius"/>
    </source>
</evidence>
<gene>
    <name evidence="3" type="ordered locus">Celgi_0926</name>
</gene>
<reference evidence="4" key="1">
    <citation type="submission" date="2011-04" db="EMBL/GenBank/DDBJ databases">
        <title>Complete sequence of Cellvibrio gilvus ATCC 13127.</title>
        <authorList>
            <person name="Lucas S."/>
            <person name="Han J."/>
            <person name="Lapidus A."/>
            <person name="Cheng J.-F."/>
            <person name="Goodwin L."/>
            <person name="Pitluck S."/>
            <person name="Peters L."/>
            <person name="Munk A."/>
            <person name="Detter J.C."/>
            <person name="Han C."/>
            <person name="Tapia R."/>
            <person name="Land M."/>
            <person name="Hauser L."/>
            <person name="Kyrpides N."/>
            <person name="Ivanova N."/>
            <person name="Ovchinnikova G."/>
            <person name="Pagani I."/>
            <person name="Mead D."/>
            <person name="Brumm P."/>
            <person name="Woyke T."/>
        </authorList>
    </citation>
    <scope>NUCLEOTIDE SEQUENCE [LARGE SCALE GENOMIC DNA]</scope>
    <source>
        <strain evidence="4">ATCC 13127 / NRRL B-14078</strain>
    </source>
</reference>
<dbReference type="STRING" id="593907.Celgi_0926"/>
<name>F8A026_CELGA</name>
<feature type="compositionally biased region" description="Low complexity" evidence="1">
    <location>
        <begin position="42"/>
        <end position="52"/>
    </location>
</feature>
<feature type="region of interest" description="Disordered" evidence="1">
    <location>
        <begin position="1"/>
        <end position="70"/>
    </location>
</feature>
<protein>
    <recommendedName>
        <fullName evidence="5">DUF4190 domain-containing protein</fullName>
    </recommendedName>
</protein>